<dbReference type="GO" id="GO:0015930">
    <property type="term" value="F:glutamate synthase activity"/>
    <property type="evidence" value="ECO:0007669"/>
    <property type="project" value="InterPro"/>
</dbReference>
<dbReference type="GO" id="GO:0006537">
    <property type="term" value="P:glutamate biosynthetic process"/>
    <property type="evidence" value="ECO:0007669"/>
    <property type="project" value="InterPro"/>
</dbReference>
<dbReference type="HOGENOM" id="CLU_927633_0_0_1"/>
<dbReference type="InterPro" id="IPR013785">
    <property type="entry name" value="Aldolase_TIM"/>
</dbReference>
<dbReference type="OrthoDB" id="3263576at2759"/>
<dbReference type="STRING" id="685588.A0A067S4N3"/>
<dbReference type="InterPro" id="IPR051394">
    <property type="entry name" value="Glutamate_Synthase"/>
</dbReference>
<evidence type="ECO:0000256" key="1">
    <source>
        <dbReference type="ARBA" id="ARBA00009716"/>
    </source>
</evidence>
<dbReference type="InterPro" id="IPR002932">
    <property type="entry name" value="Glu_synthdom"/>
</dbReference>
<dbReference type="AlphaFoldDB" id="A0A067S4N3"/>
<reference evidence="5" key="1">
    <citation type="journal article" date="2014" name="Proc. Natl. Acad. Sci. U.S.A.">
        <title>Extensive sampling of basidiomycete genomes demonstrates inadequacy of the white-rot/brown-rot paradigm for wood decay fungi.</title>
        <authorList>
            <person name="Riley R."/>
            <person name="Salamov A.A."/>
            <person name="Brown D.W."/>
            <person name="Nagy L.G."/>
            <person name="Floudas D."/>
            <person name="Held B.W."/>
            <person name="Levasseur A."/>
            <person name="Lombard V."/>
            <person name="Morin E."/>
            <person name="Otillar R."/>
            <person name="Lindquist E.A."/>
            <person name="Sun H."/>
            <person name="LaButti K.M."/>
            <person name="Schmutz J."/>
            <person name="Jabbour D."/>
            <person name="Luo H."/>
            <person name="Baker S.E."/>
            <person name="Pisabarro A.G."/>
            <person name="Walton J.D."/>
            <person name="Blanchette R.A."/>
            <person name="Henrissat B."/>
            <person name="Martin F."/>
            <person name="Cullen D."/>
            <person name="Hibbett D.S."/>
            <person name="Grigoriev I.V."/>
        </authorList>
    </citation>
    <scope>NUCLEOTIDE SEQUENCE [LARGE SCALE GENOMIC DNA]</scope>
    <source>
        <strain evidence="5">CBS 339.88</strain>
    </source>
</reference>
<protein>
    <recommendedName>
        <fullName evidence="3">Glutamate synthase domain-containing protein</fullName>
    </recommendedName>
</protein>
<keyword evidence="2" id="KW-0472">Membrane</keyword>
<accession>A0A067S4N3</accession>
<dbReference type="Proteomes" id="UP000027222">
    <property type="component" value="Unassembled WGS sequence"/>
</dbReference>
<dbReference type="Gene3D" id="3.20.20.70">
    <property type="entry name" value="Aldolase class I"/>
    <property type="match status" value="1"/>
</dbReference>
<dbReference type="PANTHER" id="PTHR43100">
    <property type="entry name" value="GLUTAMATE SYNTHASE [NADPH] SMALL CHAIN"/>
    <property type="match status" value="1"/>
</dbReference>
<keyword evidence="2" id="KW-0812">Transmembrane</keyword>
<evidence type="ECO:0000256" key="2">
    <source>
        <dbReference type="SAM" id="Phobius"/>
    </source>
</evidence>
<dbReference type="PANTHER" id="PTHR43100:SF1">
    <property type="entry name" value="GLUTAMATE SYNTHASE [NADPH] SMALL CHAIN"/>
    <property type="match status" value="1"/>
</dbReference>
<keyword evidence="2" id="KW-1133">Transmembrane helix</keyword>
<gene>
    <name evidence="4" type="ORF">GALMADRAFT_148388</name>
</gene>
<feature type="domain" description="Glutamate synthase" evidence="3">
    <location>
        <begin position="44"/>
        <end position="151"/>
    </location>
</feature>
<comment type="similarity">
    <text evidence="1">Belongs to the glutamate synthase family.</text>
</comment>
<dbReference type="SUPFAM" id="SSF51395">
    <property type="entry name" value="FMN-linked oxidoreductases"/>
    <property type="match status" value="1"/>
</dbReference>
<dbReference type="EMBL" id="KL142432">
    <property type="protein sequence ID" value="KDR65805.1"/>
    <property type="molecule type" value="Genomic_DNA"/>
</dbReference>
<proteinExistence type="inferred from homology"/>
<name>A0A067S4N3_GALM3</name>
<organism evidence="4 5">
    <name type="scientific">Galerina marginata (strain CBS 339.88)</name>
    <dbReference type="NCBI Taxonomy" id="685588"/>
    <lineage>
        <taxon>Eukaryota</taxon>
        <taxon>Fungi</taxon>
        <taxon>Dikarya</taxon>
        <taxon>Basidiomycota</taxon>
        <taxon>Agaricomycotina</taxon>
        <taxon>Agaricomycetes</taxon>
        <taxon>Agaricomycetidae</taxon>
        <taxon>Agaricales</taxon>
        <taxon>Agaricineae</taxon>
        <taxon>Strophariaceae</taxon>
        <taxon>Galerina</taxon>
    </lineage>
</organism>
<dbReference type="Pfam" id="PF01645">
    <property type="entry name" value="Glu_synthase"/>
    <property type="match status" value="1"/>
</dbReference>
<evidence type="ECO:0000259" key="3">
    <source>
        <dbReference type="Pfam" id="PF01645"/>
    </source>
</evidence>
<feature type="transmembrane region" description="Helical" evidence="2">
    <location>
        <begin position="277"/>
        <end position="295"/>
    </location>
</feature>
<evidence type="ECO:0000313" key="4">
    <source>
        <dbReference type="EMBL" id="KDR65805.1"/>
    </source>
</evidence>
<keyword evidence="5" id="KW-1185">Reference proteome</keyword>
<evidence type="ECO:0000313" key="5">
    <source>
        <dbReference type="Proteomes" id="UP000027222"/>
    </source>
</evidence>
<sequence>MDAFELQEQCWPSHKTILLPGMPESGKYHWPDGGEAYVNDPSGIAGLQDAAREKNQNAYDAYARNANQQAQGCSLGGLFEFQYEAVTPIPIELVQPRNGIVRRFVTGAMSCGSASTEAHSALAVGMNRLGGKPNPGEGGEDAERSQVLPDNYCHIPRPAKQVSPLAFLLQPEQEFGDSTNRSSSRFELRDLEACIEVQNACSQVHPCLTSLTPNSEAFLALSSDVCSERWRDSKGSGRAHPRQFGTYSPELKNAVLQMSVRWVLGSLLAMQRLTTSFFLFLIPFFIFITSFSNSFGPLKF</sequence>